<accession>A0A553P1S0</accession>
<protein>
    <recommendedName>
        <fullName evidence="4">Ig-like domain-containing protein</fullName>
    </recommendedName>
</protein>
<proteinExistence type="predicted"/>
<evidence type="ECO:0008006" key="4">
    <source>
        <dbReference type="Google" id="ProtNLM"/>
    </source>
</evidence>
<feature type="signal peptide" evidence="1">
    <location>
        <begin position="1"/>
        <end position="17"/>
    </location>
</feature>
<gene>
    <name evidence="2" type="ORF">TCAL_11968</name>
</gene>
<feature type="chain" id="PRO_5022148730" description="Ig-like domain-containing protein" evidence="1">
    <location>
        <begin position="18"/>
        <end position="274"/>
    </location>
</feature>
<keyword evidence="1" id="KW-0732">Signal</keyword>
<reference evidence="2 3" key="1">
    <citation type="journal article" date="2018" name="Nat. Ecol. Evol.">
        <title>Genomic signatures of mitonuclear coevolution across populations of Tigriopus californicus.</title>
        <authorList>
            <person name="Barreto F.S."/>
            <person name="Watson E.T."/>
            <person name="Lima T.G."/>
            <person name="Willett C.S."/>
            <person name="Edmands S."/>
            <person name="Li W."/>
            <person name="Burton R.S."/>
        </authorList>
    </citation>
    <scope>NUCLEOTIDE SEQUENCE [LARGE SCALE GENOMIC DNA]</scope>
    <source>
        <strain evidence="2 3">San Diego</strain>
    </source>
</reference>
<evidence type="ECO:0000256" key="1">
    <source>
        <dbReference type="SAM" id="SignalP"/>
    </source>
</evidence>
<evidence type="ECO:0000313" key="2">
    <source>
        <dbReference type="EMBL" id="TRY71572.1"/>
    </source>
</evidence>
<dbReference type="Gene3D" id="2.60.40.10">
    <property type="entry name" value="Immunoglobulins"/>
    <property type="match status" value="1"/>
</dbReference>
<keyword evidence="3" id="KW-1185">Reference proteome</keyword>
<dbReference type="AlphaFoldDB" id="A0A553P1S0"/>
<dbReference type="InterPro" id="IPR013783">
    <property type="entry name" value="Ig-like_fold"/>
</dbReference>
<dbReference type="SUPFAM" id="SSF48726">
    <property type="entry name" value="Immunoglobulin"/>
    <property type="match status" value="1"/>
</dbReference>
<dbReference type="OMA" id="CHVISIM"/>
<dbReference type="EMBL" id="VCGU01000008">
    <property type="protein sequence ID" value="TRY71572.1"/>
    <property type="molecule type" value="Genomic_DNA"/>
</dbReference>
<name>A0A553P1S0_TIGCA</name>
<comment type="caution">
    <text evidence="2">The sequence shown here is derived from an EMBL/GenBank/DDBJ whole genome shotgun (WGS) entry which is preliminary data.</text>
</comment>
<dbReference type="InterPro" id="IPR036179">
    <property type="entry name" value="Ig-like_dom_sf"/>
</dbReference>
<sequence length="274" mass="31969">MMRAWLLAIISIQVSRSIEIRHLWVPGAMENGTLDSAILECDYLLDERDRSSLEVKWYFRHDPVPIFQWVPPNAPQVLNKFRRFINLHYLVTDDPYTEHRAIHLQPISSELSGRYSCRVSSNYDDKIISKNMIIYAPPKKVEMDFFWPSADLLNLTCRVDRIYPEPIISILLRHQQTEPITTTDLPALSLSNRPKKDEGHNSFDVTHTMDSTRLVSWSDGSYSVVVSTLVDYNRLPRRFQLKAKSALVSIHSRVPRKHLDHLHREVLNKNIRLD</sequence>
<organism evidence="2 3">
    <name type="scientific">Tigriopus californicus</name>
    <name type="common">Marine copepod</name>
    <dbReference type="NCBI Taxonomy" id="6832"/>
    <lineage>
        <taxon>Eukaryota</taxon>
        <taxon>Metazoa</taxon>
        <taxon>Ecdysozoa</taxon>
        <taxon>Arthropoda</taxon>
        <taxon>Crustacea</taxon>
        <taxon>Multicrustacea</taxon>
        <taxon>Hexanauplia</taxon>
        <taxon>Copepoda</taxon>
        <taxon>Harpacticoida</taxon>
        <taxon>Harpacticidae</taxon>
        <taxon>Tigriopus</taxon>
    </lineage>
</organism>
<dbReference type="Proteomes" id="UP000318571">
    <property type="component" value="Chromosome 7"/>
</dbReference>
<dbReference type="PANTHER" id="PTHR21261">
    <property type="entry name" value="BEAT PROTEIN"/>
    <property type="match status" value="1"/>
</dbReference>
<evidence type="ECO:0000313" key="3">
    <source>
        <dbReference type="Proteomes" id="UP000318571"/>
    </source>
</evidence>